<evidence type="ECO:0000256" key="3">
    <source>
        <dbReference type="ARBA" id="ARBA00022870"/>
    </source>
</evidence>
<evidence type="ECO:0000256" key="1">
    <source>
        <dbReference type="ARBA" id="ARBA00004597"/>
    </source>
</evidence>
<keyword evidence="4" id="KW-0735">Signal-anchor</keyword>
<keyword evidence="7" id="KW-0325">Glycoprotein</keyword>
<dbReference type="InterPro" id="IPR036278">
    <property type="entry name" value="Sialidase_sf"/>
</dbReference>
<protein>
    <submittedName>
        <fullName evidence="9">Putative transmembrane protein</fullName>
    </submittedName>
</protein>
<keyword evidence="3" id="KW-1043">Host membrane</keyword>
<accession>A0A5P9K5W3</accession>
<name>A0A5P9K5W3_9NIDO</name>
<reference evidence="9" key="2">
    <citation type="submission" date="2019-07" db="EMBL/GenBank/DDBJ databases">
        <authorList>
            <person name="Hoon-Hanks L."/>
            <person name="Stenglein M.D."/>
        </authorList>
    </citation>
    <scope>NUCLEOTIDE SEQUENCE</scope>
    <source>
        <strain evidence="9">L3</strain>
    </source>
</reference>
<evidence type="ECO:0000256" key="4">
    <source>
        <dbReference type="ARBA" id="ARBA00022968"/>
    </source>
</evidence>
<proteinExistence type="predicted"/>
<sequence>MSFIGSFKSFHVQMQQANAKAEQVKCLLICLLLNLFYVVDGQQVTDTVFVQPNHTTTGCVRIPVIATDREQYVHELTIKMDNPACKDNGLGVYQLDTYRYEENVYEFISSHQLPDGSGYSPRSCSLSVNTTHVFIICFHQPKAGKNLKDFNDGKLLKCNATIFVYDVDNWQLRQFKFQLEEGYCATSASQDAWVECGHGRFLATSSYSSNRQQGKKGNYVYIFDENLVMLSKFNVSVNYGEANIRASGNCEFKLAIRSSGDNKTPYLREVMLFYNGSQLINRSSGVSDWHTPYNWNGWVFRHPTPYDTVSTAFGTANFPAYAPVDYGRCPGESSRFNNSHYGITTNATNTNGRFVPLFVYKINNVIKSEKIFGLSHIAYACGVYIKDTVWLLIETDSCYDPGIYPCVKRILIDLQYRPIKRMGNYLNNLDSIHGTPEISTRRVAHEPKIDALAIVIVNLLLIILGLCVWVITKLFLKHKLRPHRWLNRVKILFKRSTKS</sequence>
<dbReference type="GO" id="GO:0033644">
    <property type="term" value="C:host cell membrane"/>
    <property type="evidence" value="ECO:0007669"/>
    <property type="project" value="UniProtKB-SubCell"/>
</dbReference>
<keyword evidence="5 8" id="KW-1133">Transmembrane helix</keyword>
<evidence type="ECO:0000313" key="9">
    <source>
        <dbReference type="EMBL" id="QFU19773.1"/>
    </source>
</evidence>
<reference evidence="9" key="1">
    <citation type="journal article" date="2019" name="Front Vet Sci">
        <title>Longitudinal and Cross-Sectional Sampling of Serpentovirus (Nidovirus) Infection in Captive Snakes Reveals High Prevalence, Persistent Infection, and Increased Mortality in Pythons and Divergent Serpentovirus Infection in Boas and Colubrids.</title>
        <authorList>
            <person name="Hoon-Hanks L.L."/>
            <person name="Ossiboff R.J."/>
            <person name="Bartolini P."/>
            <person name="Fogelson S.B."/>
            <person name="Perry S.M."/>
            <person name="Stohr A.C."/>
            <person name="Cross S.T."/>
            <person name="Wellehan J.F.X."/>
            <person name="Jacobson E.R."/>
            <person name="Dubovi E.J."/>
            <person name="Stenglein M.D."/>
        </authorList>
    </citation>
    <scope>NUCLEOTIDE SEQUENCE</scope>
    <source>
        <strain evidence="9">L3</strain>
    </source>
</reference>
<organism evidence="9">
    <name type="scientific">Serpentovirinae sp</name>
    <dbReference type="NCBI Taxonomy" id="2661817"/>
    <lineage>
        <taxon>Viruses</taxon>
        <taxon>Riboviria</taxon>
        <taxon>Orthornavirae</taxon>
        <taxon>Pisuviricota</taxon>
        <taxon>Pisoniviricetes</taxon>
        <taxon>Nidovirales</taxon>
        <taxon>Tornidovirineae</taxon>
        <taxon>Tobaniviridae</taxon>
        <taxon>Serpentovirinae</taxon>
    </lineage>
</organism>
<comment type="subcellular location">
    <subcellularLocation>
        <location evidence="1">Host membrane</location>
        <topology evidence="1">Single-pass type II membrane protein</topology>
    </subcellularLocation>
</comment>
<dbReference type="SUPFAM" id="SSF50939">
    <property type="entry name" value="Sialidases"/>
    <property type="match status" value="1"/>
</dbReference>
<keyword evidence="6 8" id="KW-0472">Membrane</keyword>
<keyword evidence="2 8" id="KW-0812">Transmembrane</keyword>
<gene>
    <name evidence="9" type="primary">ORF7</name>
</gene>
<evidence type="ECO:0000256" key="8">
    <source>
        <dbReference type="SAM" id="Phobius"/>
    </source>
</evidence>
<evidence type="ECO:0000256" key="6">
    <source>
        <dbReference type="ARBA" id="ARBA00023136"/>
    </source>
</evidence>
<dbReference type="EMBL" id="MN161568">
    <property type="protein sequence ID" value="QFU19773.1"/>
    <property type="molecule type" value="Genomic_RNA"/>
</dbReference>
<evidence type="ECO:0000256" key="2">
    <source>
        <dbReference type="ARBA" id="ARBA00022692"/>
    </source>
</evidence>
<evidence type="ECO:0000256" key="5">
    <source>
        <dbReference type="ARBA" id="ARBA00022989"/>
    </source>
</evidence>
<evidence type="ECO:0000256" key="7">
    <source>
        <dbReference type="ARBA" id="ARBA00023180"/>
    </source>
</evidence>
<feature type="transmembrane region" description="Helical" evidence="8">
    <location>
        <begin position="451"/>
        <end position="476"/>
    </location>
</feature>